<dbReference type="RefSeq" id="WP_132014201.1">
    <property type="nucleotide sequence ID" value="NZ_SLUN01000010.1"/>
</dbReference>
<protein>
    <recommendedName>
        <fullName evidence="3">Protein kinase domain-containing protein</fullName>
    </recommendedName>
</protein>
<keyword evidence="2" id="KW-1185">Reference proteome</keyword>
<dbReference type="AlphaFoldDB" id="A0A4R1RU73"/>
<accession>A0A4R1RU73</accession>
<organism evidence="1 2">
    <name type="scientific">Hydrogenispora ethanolica</name>
    <dbReference type="NCBI Taxonomy" id="1082276"/>
    <lineage>
        <taxon>Bacteria</taxon>
        <taxon>Bacillati</taxon>
        <taxon>Bacillota</taxon>
        <taxon>Hydrogenispora</taxon>
    </lineage>
</organism>
<sequence length="468" mass="53303">MLITGKCPGEKTGEGTDRWNPVGVFWVLYLVEEVENTLSEWLFLGEQSEDGVVFQCGQAADGLALYHWERLNGRPGSADLNWLRSEAERRALVHPVPPDGAGILPVAGPLAYQERYWLGWPLRRSRPLDRAAERLADPESLLRGVRALIRDYARLHRAGLAVGRPDWRRLRYDGRAVAMPDPWFREHLVRPELELPQGLAECRPPEEYRSGGSGAAGDRYYLGLIIYWFWTGRLPYELRRGWPTAALRKGELIPPEVFRPGIPAEASRLVLALLGPDPERRPGTDEVERVWEELLARREVLPASPAGVEERERTVVRGYRRRCLARRAGRILATACGGILALGALSLWLAGEDRPLADPQGIARQFYDQSRRPVAAAAAGEAERWSRDFRRAWQRRMALAEAVALAPVADLEGLRLLSRDDSRAVVAVRLRWREFTEEGWRFRRSLERLTLERRGKGWRIVGREEMRE</sequence>
<comment type="caution">
    <text evidence="1">The sequence shown here is derived from an EMBL/GenBank/DDBJ whole genome shotgun (WGS) entry which is preliminary data.</text>
</comment>
<dbReference type="EMBL" id="SLUN01000010">
    <property type="protein sequence ID" value="TCL70115.1"/>
    <property type="molecule type" value="Genomic_DNA"/>
</dbReference>
<dbReference type="Gene3D" id="1.10.510.10">
    <property type="entry name" value="Transferase(Phosphotransferase) domain 1"/>
    <property type="match status" value="1"/>
</dbReference>
<dbReference type="OrthoDB" id="9788659at2"/>
<gene>
    <name evidence="1" type="ORF">EDC14_1010104</name>
</gene>
<evidence type="ECO:0000313" key="1">
    <source>
        <dbReference type="EMBL" id="TCL70115.1"/>
    </source>
</evidence>
<dbReference type="Proteomes" id="UP000295008">
    <property type="component" value="Unassembled WGS sequence"/>
</dbReference>
<proteinExistence type="predicted"/>
<reference evidence="1 2" key="1">
    <citation type="submission" date="2019-03" db="EMBL/GenBank/DDBJ databases">
        <title>Genomic Encyclopedia of Type Strains, Phase IV (KMG-IV): sequencing the most valuable type-strain genomes for metagenomic binning, comparative biology and taxonomic classification.</title>
        <authorList>
            <person name="Goeker M."/>
        </authorList>
    </citation>
    <scope>NUCLEOTIDE SEQUENCE [LARGE SCALE GENOMIC DNA]</scope>
    <source>
        <strain evidence="1 2">LX-B</strain>
    </source>
</reference>
<name>A0A4R1RU73_HYDET</name>
<dbReference type="InterPro" id="IPR011009">
    <property type="entry name" value="Kinase-like_dom_sf"/>
</dbReference>
<evidence type="ECO:0008006" key="3">
    <source>
        <dbReference type="Google" id="ProtNLM"/>
    </source>
</evidence>
<evidence type="ECO:0000313" key="2">
    <source>
        <dbReference type="Proteomes" id="UP000295008"/>
    </source>
</evidence>
<dbReference type="SUPFAM" id="SSF56112">
    <property type="entry name" value="Protein kinase-like (PK-like)"/>
    <property type="match status" value="1"/>
</dbReference>